<dbReference type="PANTHER" id="PTHR43767">
    <property type="entry name" value="LONG-CHAIN-FATTY-ACID--COA LIGASE"/>
    <property type="match status" value="1"/>
</dbReference>
<sequence>MTDHGLPTDGAEVMSDIFEAYANWSPDASAVTASSAYGGRRTLTYGELDKLTTQTAASFLRFGIKPGERIAFMTSNNAGIEGVLSYLGAHKAGAVALPINGRLTPTEVLPLARYAEISALVVEAAYLEHARAVRDGLENPPLIFVAGAPPEHNMIDFIELQKIDLDVAAASLPRVVPGDMADWLFTSGTTAAPKCVMLTHQNCVAAAHILARFAGTRHDDVLLTPFPFFTSSGVHTSLLTACTAGAHYVISTNVQAEPLMREIERERATIVGAVPSIYGYMASATPNDPIDLTSVRLAFHGGASVSPHQIATYQKLFPRAEIMNVFGQTESGNPGVTLPGKYALAKAGSIGKQGMPGVRIRVVDETGLDVKPPGIGELLLQSAATMVGYYRNEEETSAALRDGWLYTGDLVKIDEDGFLFVHDRKKDIIIRGGLNVASIEIENALSLHPAIREAAVVGKPHPDLGEDLVAFVVLEGADEPAIDEIREFCRPLIADYKIPRDIRFIDELPRNPTGKILKRDLRSDI</sequence>
<evidence type="ECO:0000259" key="4">
    <source>
        <dbReference type="Pfam" id="PF13193"/>
    </source>
</evidence>
<organism evidence="5">
    <name type="scientific">freshwater metagenome</name>
    <dbReference type="NCBI Taxonomy" id="449393"/>
    <lineage>
        <taxon>unclassified sequences</taxon>
        <taxon>metagenomes</taxon>
        <taxon>ecological metagenomes</taxon>
    </lineage>
</organism>
<dbReference type="InterPro" id="IPR045851">
    <property type="entry name" value="AMP-bd_C_sf"/>
</dbReference>
<accession>A0A6J6SYR0</accession>
<feature type="domain" description="AMP-dependent synthetase/ligase" evidence="3">
    <location>
        <begin position="18"/>
        <end position="390"/>
    </location>
</feature>
<dbReference type="InterPro" id="IPR042099">
    <property type="entry name" value="ANL_N_sf"/>
</dbReference>
<dbReference type="AlphaFoldDB" id="A0A6J6SYR0"/>
<dbReference type="FunFam" id="3.30.300.30:FF:000008">
    <property type="entry name" value="2,3-dihydroxybenzoate-AMP ligase"/>
    <property type="match status" value="1"/>
</dbReference>
<keyword evidence="2" id="KW-0436">Ligase</keyword>
<gene>
    <name evidence="5" type="ORF">UFOPK2809_00243</name>
</gene>
<evidence type="ECO:0000256" key="2">
    <source>
        <dbReference type="ARBA" id="ARBA00022598"/>
    </source>
</evidence>
<dbReference type="InterPro" id="IPR000873">
    <property type="entry name" value="AMP-dep_synth/lig_dom"/>
</dbReference>
<protein>
    <submittedName>
        <fullName evidence="5">Unannotated protein</fullName>
    </submittedName>
</protein>
<proteinExistence type="inferred from homology"/>
<dbReference type="EMBL" id="CAEZZA010000019">
    <property type="protein sequence ID" value="CAB4739329.1"/>
    <property type="molecule type" value="Genomic_DNA"/>
</dbReference>
<dbReference type="Gene3D" id="3.30.300.30">
    <property type="match status" value="1"/>
</dbReference>
<dbReference type="InterPro" id="IPR050237">
    <property type="entry name" value="ATP-dep_AMP-bd_enzyme"/>
</dbReference>
<evidence type="ECO:0000259" key="3">
    <source>
        <dbReference type="Pfam" id="PF00501"/>
    </source>
</evidence>
<dbReference type="GO" id="GO:0016878">
    <property type="term" value="F:acid-thiol ligase activity"/>
    <property type="evidence" value="ECO:0007669"/>
    <property type="project" value="UniProtKB-ARBA"/>
</dbReference>
<comment type="similarity">
    <text evidence="1">Belongs to the ATP-dependent AMP-binding enzyme family.</text>
</comment>
<dbReference type="Gene3D" id="3.40.50.12780">
    <property type="entry name" value="N-terminal domain of ligase-like"/>
    <property type="match status" value="1"/>
</dbReference>
<dbReference type="SUPFAM" id="SSF56801">
    <property type="entry name" value="Acetyl-CoA synthetase-like"/>
    <property type="match status" value="1"/>
</dbReference>
<feature type="domain" description="AMP-binding enzyme C-terminal" evidence="4">
    <location>
        <begin position="440"/>
        <end position="515"/>
    </location>
</feature>
<dbReference type="PANTHER" id="PTHR43767:SF1">
    <property type="entry name" value="NONRIBOSOMAL PEPTIDE SYNTHASE PES1 (EUROFUNG)-RELATED"/>
    <property type="match status" value="1"/>
</dbReference>
<dbReference type="InterPro" id="IPR025110">
    <property type="entry name" value="AMP-bd_C"/>
</dbReference>
<evidence type="ECO:0000313" key="5">
    <source>
        <dbReference type="EMBL" id="CAB4739329.1"/>
    </source>
</evidence>
<evidence type="ECO:0000256" key="1">
    <source>
        <dbReference type="ARBA" id="ARBA00006432"/>
    </source>
</evidence>
<name>A0A6J6SYR0_9ZZZZ</name>
<dbReference type="Pfam" id="PF13193">
    <property type="entry name" value="AMP-binding_C"/>
    <property type="match status" value="1"/>
</dbReference>
<dbReference type="Pfam" id="PF00501">
    <property type="entry name" value="AMP-binding"/>
    <property type="match status" value="1"/>
</dbReference>
<reference evidence="5" key="1">
    <citation type="submission" date="2020-05" db="EMBL/GenBank/DDBJ databases">
        <authorList>
            <person name="Chiriac C."/>
            <person name="Salcher M."/>
            <person name="Ghai R."/>
            <person name="Kavagutti S V."/>
        </authorList>
    </citation>
    <scope>NUCLEOTIDE SEQUENCE</scope>
</reference>